<keyword evidence="3" id="KW-1185">Reference proteome</keyword>
<gene>
    <name evidence="2" type="ORF">JZ751_027136</name>
</gene>
<comment type="caution">
    <text evidence="2">The sequence shown here is derived from an EMBL/GenBank/DDBJ whole genome shotgun (WGS) entry which is preliminary data.</text>
</comment>
<feature type="compositionally biased region" description="Polar residues" evidence="1">
    <location>
        <begin position="41"/>
        <end position="53"/>
    </location>
</feature>
<evidence type="ECO:0000313" key="3">
    <source>
        <dbReference type="Proteomes" id="UP000824540"/>
    </source>
</evidence>
<protein>
    <submittedName>
        <fullName evidence="2">Uncharacterized protein</fullName>
    </submittedName>
</protein>
<evidence type="ECO:0000256" key="1">
    <source>
        <dbReference type="SAM" id="MobiDB-lite"/>
    </source>
</evidence>
<reference evidence="2" key="1">
    <citation type="thesis" date="2021" institute="BYU ScholarsArchive" country="Provo, UT, USA">
        <title>Applications of and Algorithms for Genome Assembly and Genomic Analyses with an Emphasis on Marine Teleosts.</title>
        <authorList>
            <person name="Pickett B.D."/>
        </authorList>
    </citation>
    <scope>NUCLEOTIDE SEQUENCE</scope>
    <source>
        <strain evidence="2">HI-2016</strain>
    </source>
</reference>
<dbReference type="AlphaFoldDB" id="A0A8T2NFI8"/>
<organism evidence="2 3">
    <name type="scientific">Albula glossodonta</name>
    <name type="common">roundjaw bonefish</name>
    <dbReference type="NCBI Taxonomy" id="121402"/>
    <lineage>
        <taxon>Eukaryota</taxon>
        <taxon>Metazoa</taxon>
        <taxon>Chordata</taxon>
        <taxon>Craniata</taxon>
        <taxon>Vertebrata</taxon>
        <taxon>Euteleostomi</taxon>
        <taxon>Actinopterygii</taxon>
        <taxon>Neopterygii</taxon>
        <taxon>Teleostei</taxon>
        <taxon>Albuliformes</taxon>
        <taxon>Albulidae</taxon>
        <taxon>Albula</taxon>
    </lineage>
</organism>
<dbReference type="Proteomes" id="UP000824540">
    <property type="component" value="Unassembled WGS sequence"/>
</dbReference>
<name>A0A8T2NFI8_9TELE</name>
<evidence type="ECO:0000313" key="2">
    <source>
        <dbReference type="EMBL" id="KAG9338060.1"/>
    </source>
</evidence>
<dbReference type="OrthoDB" id="413723at2759"/>
<dbReference type="EMBL" id="JAFBMS010000074">
    <property type="protein sequence ID" value="KAG9338060.1"/>
    <property type="molecule type" value="Genomic_DNA"/>
</dbReference>
<proteinExistence type="predicted"/>
<feature type="region of interest" description="Disordered" evidence="1">
    <location>
        <begin position="29"/>
        <end position="73"/>
    </location>
</feature>
<accession>A0A8T2NFI8</accession>
<sequence length="140" mass="15592">MKRAASLNYLNSTGEEAFQVSDITELSAVSHSGEDEGKQGTELQQSGSVQSEMSMPRKHTHSDTHTHTHTPAAGIQREPSALILFRTFMMGKFSQSTTLFRKLVLQMFHCFRSACHFTLCCSTAFDRGLISPPIIFTSIY</sequence>